<dbReference type="Proteomes" id="UP000635387">
    <property type="component" value="Unassembled WGS sequence"/>
</dbReference>
<evidence type="ECO:0000313" key="2">
    <source>
        <dbReference type="EMBL" id="GHH05071.1"/>
    </source>
</evidence>
<keyword evidence="3" id="KW-1185">Reference proteome</keyword>
<evidence type="ECO:0000313" key="3">
    <source>
        <dbReference type="Proteomes" id="UP000635387"/>
    </source>
</evidence>
<organism evidence="2 3">
    <name type="scientific">Amycolatopsis oliviviridis</name>
    <dbReference type="NCBI Taxonomy" id="1471590"/>
    <lineage>
        <taxon>Bacteria</taxon>
        <taxon>Bacillati</taxon>
        <taxon>Actinomycetota</taxon>
        <taxon>Actinomycetes</taxon>
        <taxon>Pseudonocardiales</taxon>
        <taxon>Pseudonocardiaceae</taxon>
        <taxon>Amycolatopsis</taxon>
    </lineage>
</organism>
<feature type="region of interest" description="Disordered" evidence="1">
    <location>
        <begin position="76"/>
        <end position="112"/>
    </location>
</feature>
<reference evidence="3" key="1">
    <citation type="journal article" date="2019" name="Int. J. Syst. Evol. Microbiol.">
        <title>The Global Catalogue of Microorganisms (GCM) 10K type strain sequencing project: providing services to taxonomists for standard genome sequencing and annotation.</title>
        <authorList>
            <consortium name="The Broad Institute Genomics Platform"/>
            <consortium name="The Broad Institute Genome Sequencing Center for Infectious Disease"/>
            <person name="Wu L."/>
            <person name="Ma J."/>
        </authorList>
    </citation>
    <scope>NUCLEOTIDE SEQUENCE [LARGE SCALE GENOMIC DNA]</scope>
    <source>
        <strain evidence="3">CGMCC 4.7683</strain>
    </source>
</reference>
<dbReference type="EMBL" id="BNAY01000001">
    <property type="protein sequence ID" value="GHH05071.1"/>
    <property type="molecule type" value="Genomic_DNA"/>
</dbReference>
<name>A0ABQ3L5J8_9PSEU</name>
<feature type="compositionally biased region" description="Basic and acidic residues" evidence="1">
    <location>
        <begin position="82"/>
        <end position="94"/>
    </location>
</feature>
<comment type="caution">
    <text evidence="2">The sequence shown here is derived from an EMBL/GenBank/DDBJ whole genome shotgun (WGS) entry which is preliminary data.</text>
</comment>
<protein>
    <submittedName>
        <fullName evidence="2">Uncharacterized protein</fullName>
    </submittedName>
</protein>
<accession>A0ABQ3L5J8</accession>
<evidence type="ECO:0000256" key="1">
    <source>
        <dbReference type="SAM" id="MobiDB-lite"/>
    </source>
</evidence>
<feature type="compositionally biased region" description="Basic and acidic residues" evidence="1">
    <location>
        <begin position="19"/>
        <end position="32"/>
    </location>
</feature>
<feature type="region of interest" description="Disordered" evidence="1">
    <location>
        <begin position="19"/>
        <end position="41"/>
    </location>
</feature>
<gene>
    <name evidence="2" type="ORF">GCM10017790_08590</name>
</gene>
<sequence length="163" mass="18577">MTLVSVAVRIAIQGAEKKIRGGNKSAHDETGRHCGGSGAGLRGDFRDLHRERCERDAERRPGYLWLHEDLPQRRLGLRGQLRRQDEGQRPDLGRQRHPPALDQLGREQRGEVQGNLHGLQRFRERTESCDYNFPEGTTINYKVEQISDGQVVDETEGWQQAVV</sequence>
<proteinExistence type="predicted"/>